<dbReference type="SMART" id="SM00191">
    <property type="entry name" value="Int_alpha"/>
    <property type="match status" value="3"/>
</dbReference>
<proteinExistence type="predicted"/>
<dbReference type="KEGG" id="emar:D1013_02490"/>
<dbReference type="InterPro" id="IPR013519">
    <property type="entry name" value="Int_alpha_beta-p"/>
</dbReference>
<dbReference type="PANTHER" id="PTHR16026:SF0">
    <property type="entry name" value="CARTILAGE ACIDIC PROTEIN 1"/>
    <property type="match status" value="1"/>
</dbReference>
<evidence type="ECO:0000259" key="5">
    <source>
        <dbReference type="Pfam" id="PF07593"/>
    </source>
</evidence>
<dbReference type="InterPro" id="IPR028994">
    <property type="entry name" value="Integrin_alpha_N"/>
</dbReference>
<feature type="signal peptide" evidence="4">
    <location>
        <begin position="1"/>
        <end position="21"/>
    </location>
</feature>
<evidence type="ECO:0000313" key="6">
    <source>
        <dbReference type="EMBL" id="AYN66333.1"/>
    </source>
</evidence>
<evidence type="ECO:0000256" key="4">
    <source>
        <dbReference type="SAM" id="SignalP"/>
    </source>
</evidence>
<dbReference type="OrthoDB" id="9816120at2"/>
<dbReference type="PROSITE" id="PS51257">
    <property type="entry name" value="PROKAR_LIPOPROTEIN"/>
    <property type="match status" value="1"/>
</dbReference>
<dbReference type="AlphaFoldDB" id="A0A3G2L264"/>
<keyword evidence="2" id="KW-0677">Repeat</keyword>
<dbReference type="EMBL" id="CP032050">
    <property type="protein sequence ID" value="AYN66333.1"/>
    <property type="molecule type" value="Genomic_DNA"/>
</dbReference>
<dbReference type="InterPro" id="IPR013517">
    <property type="entry name" value="FG-GAP"/>
</dbReference>
<dbReference type="Proteomes" id="UP000276309">
    <property type="component" value="Chromosome"/>
</dbReference>
<feature type="chain" id="PRO_5017955369" description="ASPIC/UnbV domain-containing protein" evidence="4">
    <location>
        <begin position="22"/>
        <end position="1104"/>
    </location>
</feature>
<evidence type="ECO:0000313" key="7">
    <source>
        <dbReference type="Proteomes" id="UP000276309"/>
    </source>
</evidence>
<dbReference type="InterPro" id="IPR011519">
    <property type="entry name" value="UnbV_ASPIC"/>
</dbReference>
<dbReference type="Pfam" id="PF13517">
    <property type="entry name" value="FG-GAP_3"/>
    <property type="match status" value="4"/>
</dbReference>
<protein>
    <recommendedName>
        <fullName evidence="5">ASPIC/UnbV domain-containing protein</fullName>
    </recommendedName>
</protein>
<feature type="domain" description="ASPIC/UnbV" evidence="5">
    <location>
        <begin position="525"/>
        <end position="591"/>
    </location>
</feature>
<keyword evidence="3" id="KW-0325">Glycoprotein</keyword>
<evidence type="ECO:0000256" key="1">
    <source>
        <dbReference type="ARBA" id="ARBA00022729"/>
    </source>
</evidence>
<dbReference type="Gene3D" id="2.130.10.130">
    <property type="entry name" value="Integrin alpha, N-terminal"/>
    <property type="match status" value="3"/>
</dbReference>
<gene>
    <name evidence="6" type="ORF">D1013_02490</name>
</gene>
<dbReference type="SUPFAM" id="SSF69318">
    <property type="entry name" value="Integrin alpha N-terminal domain"/>
    <property type="match status" value="3"/>
</dbReference>
<name>A0A3G2L264_9FLAO</name>
<reference evidence="6 7" key="1">
    <citation type="submission" date="2018-08" db="EMBL/GenBank/DDBJ databases">
        <title>The reduced genetic potential of extracellular carbohydrate catabolism in Euzebyella marina RN62, a Flavobacteriia bacterium isolated from the hadal water.</title>
        <authorList>
            <person name="Xue C."/>
        </authorList>
    </citation>
    <scope>NUCLEOTIDE SEQUENCE [LARGE SCALE GENOMIC DNA]</scope>
    <source>
        <strain evidence="6 7">RN62</strain>
    </source>
</reference>
<dbReference type="Pfam" id="PF07593">
    <property type="entry name" value="UnbV_ASPIC"/>
    <property type="match status" value="1"/>
</dbReference>
<evidence type="ECO:0000256" key="2">
    <source>
        <dbReference type="ARBA" id="ARBA00022737"/>
    </source>
</evidence>
<evidence type="ECO:0000256" key="3">
    <source>
        <dbReference type="ARBA" id="ARBA00023180"/>
    </source>
</evidence>
<organism evidence="6 7">
    <name type="scientific">Euzebyella marina</name>
    <dbReference type="NCBI Taxonomy" id="1761453"/>
    <lineage>
        <taxon>Bacteria</taxon>
        <taxon>Pseudomonadati</taxon>
        <taxon>Bacteroidota</taxon>
        <taxon>Flavobacteriia</taxon>
        <taxon>Flavobacteriales</taxon>
        <taxon>Flavobacteriaceae</taxon>
        <taxon>Euzebyella</taxon>
    </lineage>
</organism>
<keyword evidence="7" id="KW-1185">Reference proteome</keyword>
<dbReference type="RefSeq" id="WP_121847385.1">
    <property type="nucleotide sequence ID" value="NZ_CP032050.1"/>
</dbReference>
<keyword evidence="1 4" id="KW-0732">Signal</keyword>
<sequence>MKKKVINICSLLILGSLFIIGCQKETRPAPTEEQKIFSALSAAKSGVHFENTLTENDSLNYFTYSYLYMGGGVATGDVNGDGLLDLYFTGNQVPNKLYLNKGNLQFEDVSDKAGVAGDYRWYTGVTMGDINGDGLLDIYCSVGGKFEPRENQLFVNNGDGTFSEKAKEYGLNDIGNSVQATFFDYDKDGDLDLYVANYPPTKFDSPTFVYTYKMQNVKPEESDHLYRNDGGSFTDVTEEAGLLVYGLSLSATVGDLNNDGWPDIYVSSDFNSPDFLYLNNQDGTFKEVVKQATSHTAFYGMGTDIADMNNDGFLDIFQVDMDAKTNRRKKANMASMNPQLFWDVVNAGFHYQYMHNCMQLNSGVFGPEGIPHFSNVSRITGTSSTDWSWGPLFADFDNDGHKDLFVSNGTRREINNNDYFNRLKKVELESDTLLLLSLQIPSEKIDNFMFKNKGDLGFERTNKEWGIEFEGFSNGVVYADLDNDGDLEVVTNNIDDVASIFKNSSSDNKNFLQVAFKGKEGNRLGLGSRVYLTNNGMQQLQELTMTRGFQSSVAPEMHFGLDQLEKVEQLKVVWPDGKVQQLENVDVNQKLVLNYSDATDSNESELIDKTLFTSTNTTPFPSFKHKENDYDDFDKQVLLPHKMSSFGPALAIGDINKDGLDDYFVGGAANNLGRLFVQNDEGFQAVDSSFLKDDARSEDVGALFFDADGDDDLDLYVVSGGYEFPSDSELMQDRLYLNDGKGHFAKAQNSLPKMWVSGSKVYTSDFDLDGDDDLLVLGRQVPGKYPSPASSFILSNNSTNGQVRFEIDTSLQPEEFGDLGMATSAVITDLNNDKRPDIIVVGEWMPIRAFENNANGFKEASTNLGLDKNTTGWWWSIAQGDFDNDGDMDYVVGNNGLNYKYKASEEETFDIYVNDFDENNRQDIVLSYYNEGKQYPLRGRECSSQQIPGIKQKFENYASFADATLADVYTEESLNTALHYQIKSFASIYLENQNGKLVARKLPVEAQLSSINQFLVDDYDNDGNLDVLIAGNLFASEIETPRNDAGHGLLLKGDGQGNFQSVSASKSGFFVPGDVKDMQPIKTKNGDYILAAKNNDFLQAIKLN</sequence>
<dbReference type="PANTHER" id="PTHR16026">
    <property type="entry name" value="CARTILAGE ACIDIC PROTEIN 1"/>
    <property type="match status" value="1"/>
</dbReference>
<dbReference type="InterPro" id="IPR027039">
    <property type="entry name" value="Crtac1"/>
</dbReference>
<accession>A0A3G2L264</accession>